<evidence type="ECO:0000256" key="5">
    <source>
        <dbReference type="SAM" id="MobiDB-lite"/>
    </source>
</evidence>
<dbReference type="RefSeq" id="WP_051354870.1">
    <property type="nucleotide sequence ID" value="NZ_JGYU01000001.1"/>
</dbReference>
<accession>A0A087AIE4</accession>
<comment type="caution">
    <text evidence="7">The sequence shown here is derived from an EMBL/GenBank/DDBJ whole genome shotgun (WGS) entry which is preliminary data.</text>
</comment>
<comment type="similarity">
    <text evidence="1">Belongs to the cutinase family.</text>
</comment>
<dbReference type="AlphaFoldDB" id="A0A087AIE4"/>
<feature type="chain" id="PRO_5001818419" evidence="6">
    <location>
        <begin position="33"/>
        <end position="299"/>
    </location>
</feature>
<dbReference type="eggNOG" id="ENOG502ZEG7">
    <property type="taxonomic scope" value="Bacteria"/>
</dbReference>
<organism evidence="7 8">
    <name type="scientific">Bifidobacterium choerinum</name>
    <dbReference type="NCBI Taxonomy" id="35760"/>
    <lineage>
        <taxon>Bacteria</taxon>
        <taxon>Bacillati</taxon>
        <taxon>Actinomycetota</taxon>
        <taxon>Actinomycetes</taxon>
        <taxon>Bifidobacteriales</taxon>
        <taxon>Bifidobacteriaceae</taxon>
        <taxon>Bifidobacterium</taxon>
    </lineage>
</organism>
<evidence type="ECO:0000313" key="8">
    <source>
        <dbReference type="Proteomes" id="UP000028995"/>
    </source>
</evidence>
<feature type="compositionally biased region" description="Low complexity" evidence="5">
    <location>
        <begin position="45"/>
        <end position="61"/>
    </location>
</feature>
<dbReference type="SMART" id="SM01110">
    <property type="entry name" value="Cutinase"/>
    <property type="match status" value="1"/>
</dbReference>
<dbReference type="PANTHER" id="PTHR33630">
    <property type="entry name" value="CUTINASE RV1984C-RELATED-RELATED"/>
    <property type="match status" value="1"/>
</dbReference>
<keyword evidence="3" id="KW-0378">Hydrolase</keyword>
<evidence type="ECO:0000256" key="1">
    <source>
        <dbReference type="ARBA" id="ARBA00007534"/>
    </source>
</evidence>
<feature type="region of interest" description="Disordered" evidence="5">
    <location>
        <begin position="35"/>
        <end position="90"/>
    </location>
</feature>
<feature type="signal peptide" evidence="6">
    <location>
        <begin position="1"/>
        <end position="32"/>
    </location>
</feature>
<evidence type="ECO:0000313" key="7">
    <source>
        <dbReference type="EMBL" id="KFI58544.1"/>
    </source>
</evidence>
<dbReference type="STRING" id="35760.BCHO_0591"/>
<evidence type="ECO:0000256" key="2">
    <source>
        <dbReference type="ARBA" id="ARBA00022487"/>
    </source>
</evidence>
<evidence type="ECO:0000256" key="3">
    <source>
        <dbReference type="ARBA" id="ARBA00022801"/>
    </source>
</evidence>
<evidence type="ECO:0000256" key="6">
    <source>
        <dbReference type="SAM" id="SignalP"/>
    </source>
</evidence>
<dbReference type="InterPro" id="IPR000675">
    <property type="entry name" value="Cutinase/axe"/>
</dbReference>
<protein>
    <submittedName>
        <fullName evidence="7">Cutinase</fullName>
    </submittedName>
</protein>
<evidence type="ECO:0000256" key="4">
    <source>
        <dbReference type="ARBA" id="ARBA00023157"/>
    </source>
</evidence>
<dbReference type="InterPro" id="IPR029058">
    <property type="entry name" value="AB_hydrolase_fold"/>
</dbReference>
<dbReference type="Gene3D" id="3.40.50.1820">
    <property type="entry name" value="alpha/beta hydrolase"/>
    <property type="match status" value="1"/>
</dbReference>
<proteinExistence type="inferred from homology"/>
<reference evidence="7 8" key="1">
    <citation type="submission" date="2014-03" db="EMBL/GenBank/DDBJ databases">
        <title>Genomics of Bifidobacteria.</title>
        <authorList>
            <person name="Ventura M."/>
            <person name="Milani C."/>
            <person name="Lugli G.A."/>
        </authorList>
    </citation>
    <scope>NUCLEOTIDE SEQUENCE [LARGE SCALE GENOMIC DNA]</scope>
    <source>
        <strain evidence="7 8">LMG 10510</strain>
    </source>
</reference>
<dbReference type="GO" id="GO:0052689">
    <property type="term" value="F:carboxylic ester hydrolase activity"/>
    <property type="evidence" value="ECO:0007669"/>
    <property type="project" value="UniProtKB-KW"/>
</dbReference>
<keyword evidence="4" id="KW-1015">Disulfide bond</keyword>
<dbReference type="SUPFAM" id="SSF53474">
    <property type="entry name" value="alpha/beta-Hydrolases"/>
    <property type="match status" value="1"/>
</dbReference>
<dbReference type="PANTHER" id="PTHR33630:SF9">
    <property type="entry name" value="CUTINASE 4"/>
    <property type="match status" value="1"/>
</dbReference>
<keyword evidence="2" id="KW-0719">Serine esterase</keyword>
<dbReference type="EMBL" id="JGYU01000001">
    <property type="protein sequence ID" value="KFI58544.1"/>
    <property type="molecule type" value="Genomic_DNA"/>
</dbReference>
<dbReference type="Proteomes" id="UP000028995">
    <property type="component" value="Unassembled WGS sequence"/>
</dbReference>
<dbReference type="Pfam" id="PF01083">
    <property type="entry name" value="Cutinase"/>
    <property type="match status" value="1"/>
</dbReference>
<sequence>MRHGQRRRGHRRARIGYAAVAAALVCALTFPAAGCGSSDGPSPQPSETPGTSAAAPSPTTDAGKDSGDDEHAGGDMLFNGPDHWDGAVDTSCPADKDVRIIIVRGTLEPVGNNSLHELARMIDEAIGGRAAIDELDYPASWRNGSGARGVNMLVKTLNTQARTCPGVKTVLLGYSQGAMVVGDALSDPQARFNKDDGQRLSEHALADIAAVELFGDPRFDGSADYGAGSYDRATDGILGARGKDDLRAVQGRIVSYCNADDFACQLGGHGDAHGLYRSNGSFDEGAQYAAARIRTALGE</sequence>
<keyword evidence="8" id="KW-1185">Reference proteome</keyword>
<gene>
    <name evidence="7" type="ORF">BCHO_0591</name>
</gene>
<keyword evidence="6" id="KW-0732">Signal</keyword>
<name>A0A087AIE4_9BIFI</name>
<feature type="compositionally biased region" description="Basic and acidic residues" evidence="5">
    <location>
        <begin position="62"/>
        <end position="73"/>
    </location>
</feature>